<dbReference type="InterPro" id="IPR048254">
    <property type="entry name" value="CDP_ALCOHOL_P_TRANSF_CS"/>
</dbReference>
<evidence type="ECO:0000313" key="4">
    <source>
        <dbReference type="EMBL" id="KSV57739.1"/>
    </source>
</evidence>
<keyword evidence="3" id="KW-1133">Transmembrane helix</keyword>
<keyword evidence="5" id="KW-1185">Reference proteome</keyword>
<dbReference type="EMBL" id="LNAM01000202">
    <property type="protein sequence ID" value="KSV57739.1"/>
    <property type="molecule type" value="Genomic_DNA"/>
</dbReference>
<proteinExistence type="inferred from homology"/>
<evidence type="ECO:0000256" key="3">
    <source>
        <dbReference type="SAM" id="Phobius"/>
    </source>
</evidence>
<accession>A0A0V8QAX0</accession>
<dbReference type="STRING" id="290052.ASU35_15260"/>
<protein>
    <submittedName>
        <fullName evidence="4">Phosphatidylglycerophosphate synthase</fullName>
    </submittedName>
</protein>
<dbReference type="Proteomes" id="UP000054874">
    <property type="component" value="Unassembled WGS sequence"/>
</dbReference>
<dbReference type="PROSITE" id="PS00379">
    <property type="entry name" value="CDP_ALCOHOL_P_TRANSF"/>
    <property type="match status" value="1"/>
</dbReference>
<name>A0A0V8QAX0_9FIRM</name>
<feature type="transmembrane region" description="Helical" evidence="3">
    <location>
        <begin position="6"/>
        <end position="30"/>
    </location>
</feature>
<dbReference type="GO" id="GO:0016780">
    <property type="term" value="F:phosphotransferase activity, for other substituted phosphate groups"/>
    <property type="evidence" value="ECO:0007669"/>
    <property type="project" value="InterPro"/>
</dbReference>
<dbReference type="GO" id="GO:0008654">
    <property type="term" value="P:phospholipid biosynthetic process"/>
    <property type="evidence" value="ECO:0007669"/>
    <property type="project" value="InterPro"/>
</dbReference>
<keyword evidence="1 2" id="KW-0808">Transferase</keyword>
<evidence type="ECO:0000313" key="5">
    <source>
        <dbReference type="Proteomes" id="UP000054874"/>
    </source>
</evidence>
<sequence length="158" mass="17753">MQVRSLSIIILFSPAFSPMFYALYLIVGFTDMIDGVVARKTNTVSEFGSKLDTVADFIFVVVCLIKLVPILEVPIWLWVWTGVIAVIKIINLISGFIVEKMFVAEHTVMNKLTGLLLFVLPMTLEFIDLKYSAIVVCAVGTFAAIQEGHYIRTKRFEV</sequence>
<keyword evidence="3" id="KW-0472">Membrane</keyword>
<dbReference type="AlphaFoldDB" id="A0A0V8QAX0"/>
<organism evidence="4 5">
    <name type="scientific">Acetivibrio ethanolgignens</name>
    <dbReference type="NCBI Taxonomy" id="290052"/>
    <lineage>
        <taxon>Bacteria</taxon>
        <taxon>Bacillati</taxon>
        <taxon>Bacillota</taxon>
        <taxon>Clostridia</taxon>
        <taxon>Eubacteriales</taxon>
        <taxon>Oscillospiraceae</taxon>
        <taxon>Acetivibrio</taxon>
    </lineage>
</organism>
<dbReference type="InterPro" id="IPR043130">
    <property type="entry name" value="CDP-OH_PTrfase_TM_dom"/>
</dbReference>
<dbReference type="GO" id="GO:0016020">
    <property type="term" value="C:membrane"/>
    <property type="evidence" value="ECO:0007669"/>
    <property type="project" value="InterPro"/>
</dbReference>
<feature type="transmembrane region" description="Helical" evidence="3">
    <location>
        <begin position="77"/>
        <end position="98"/>
    </location>
</feature>
<dbReference type="InterPro" id="IPR000462">
    <property type="entry name" value="CDP-OH_P_trans"/>
</dbReference>
<evidence type="ECO:0000256" key="1">
    <source>
        <dbReference type="ARBA" id="ARBA00022679"/>
    </source>
</evidence>
<comment type="similarity">
    <text evidence="2">Belongs to the CDP-alcohol phosphatidyltransferase class-I family.</text>
</comment>
<dbReference type="Gene3D" id="1.20.120.1760">
    <property type="match status" value="1"/>
</dbReference>
<feature type="transmembrane region" description="Helical" evidence="3">
    <location>
        <begin position="51"/>
        <end position="71"/>
    </location>
</feature>
<evidence type="ECO:0000256" key="2">
    <source>
        <dbReference type="RuleBase" id="RU003750"/>
    </source>
</evidence>
<dbReference type="Pfam" id="PF01066">
    <property type="entry name" value="CDP-OH_P_transf"/>
    <property type="match status" value="1"/>
</dbReference>
<keyword evidence="3" id="KW-0812">Transmembrane</keyword>
<reference evidence="4 5" key="1">
    <citation type="submission" date="2015-11" db="EMBL/GenBank/DDBJ databases">
        <title>Butyribacter intestini gen. nov., sp. nov., a butyric acid-producing bacterium of the family Lachnospiraceae isolated from the human faeces.</title>
        <authorList>
            <person name="Zou Y."/>
            <person name="Xue W."/>
            <person name="Luo G."/>
            <person name="Lv M."/>
        </authorList>
    </citation>
    <scope>NUCLEOTIDE SEQUENCE [LARGE SCALE GENOMIC DNA]</scope>
    <source>
        <strain evidence="4 5">ACET-33324</strain>
    </source>
</reference>
<gene>
    <name evidence="4" type="ORF">ASU35_15260</name>
</gene>
<comment type="caution">
    <text evidence="4">The sequence shown here is derived from an EMBL/GenBank/DDBJ whole genome shotgun (WGS) entry which is preliminary data.</text>
</comment>